<dbReference type="Gene3D" id="1.25.40.10">
    <property type="entry name" value="Tetratricopeptide repeat domain"/>
    <property type="match status" value="3"/>
</dbReference>
<evidence type="ECO:0000313" key="5">
    <source>
        <dbReference type="Proteomes" id="UP000711407"/>
    </source>
</evidence>
<dbReference type="InterPro" id="IPR013105">
    <property type="entry name" value="TPR_2"/>
</dbReference>
<feature type="repeat" description="TPR" evidence="3">
    <location>
        <begin position="571"/>
        <end position="604"/>
    </location>
</feature>
<evidence type="ECO:0000256" key="2">
    <source>
        <dbReference type="ARBA" id="ARBA00022803"/>
    </source>
</evidence>
<comment type="caution">
    <text evidence="4">The sequence shown here is derived from an EMBL/GenBank/DDBJ whole genome shotgun (WGS) entry which is preliminary data.</text>
</comment>
<proteinExistence type="predicted"/>
<protein>
    <submittedName>
        <fullName evidence="4">Tetratricopeptide repeat protein</fullName>
    </submittedName>
</protein>
<keyword evidence="2 3" id="KW-0802">TPR repeat</keyword>
<dbReference type="Pfam" id="PF07719">
    <property type="entry name" value="TPR_2"/>
    <property type="match status" value="1"/>
</dbReference>
<dbReference type="InterPro" id="IPR019734">
    <property type="entry name" value="TPR_rpt"/>
</dbReference>
<sequence length="619" mass="69904">MRLWVIALVAVVFVVVPALAGSKYAKWDDEASRRKADYIFLEAGHQKALDANDAYFDLLKRALQENPDDKMLEFSYGFYQIMVGGKDSSAIAKGYSRMQGYFYAHPEDFYSSVTYGRVSEMLGRPEEAREVWRRLHMIYPERTEVAYRYAEALLNSRDSLLNGKAIALYDSLEVMDGKDVQVTNAKIRYYLSRNDTAQVYNELQSLQAAFPHSAQISSYAGDVHSALGDSEGALALYRNACEVDSTDGYAFYSLANFYKSQGDAEAYRREIINALRKTSLDLDTKLQILKSVVESDLDDYMTSGETIAAGDTVAVVDSAEVDATVMVDTLSFMDRVAQRQAEIGNLFKIVLDEHPHEPDAYKFYASYLLSMSDNAGAAEMLGRSLELDPADEEQWMALISIEMQANDAEGVEASALRAMHYFPSNSQFPLMLSAAYQQEKRYVEAMEMLDKSEALTDSADMATLSAITGAKGDLEYVTGNKAKAFEYYRKAIEQYPQNWTALNNCAYYLACEDRDLEEALSMVKKAVDGRPDEPTSLDTYAWVLFKLKRYAEAKEMIDKALQLTTPEDMTAEEYDHAGDIYFMNGERDKALEYWEEALQLDPDSATIKRKVRNKTIFFD</sequence>
<gene>
    <name evidence="4" type="ORF">K8V47_05315</name>
</gene>
<dbReference type="Pfam" id="PF13432">
    <property type="entry name" value="TPR_16"/>
    <property type="match status" value="1"/>
</dbReference>
<dbReference type="SMART" id="SM00028">
    <property type="entry name" value="TPR"/>
    <property type="match status" value="5"/>
</dbReference>
<reference evidence="4" key="1">
    <citation type="journal article" date="2021" name="PeerJ">
        <title>Extensive microbial diversity within the chicken gut microbiome revealed by metagenomics and culture.</title>
        <authorList>
            <person name="Gilroy R."/>
            <person name="Ravi A."/>
            <person name="Getino M."/>
            <person name="Pursley I."/>
            <person name="Horton D.L."/>
            <person name="Alikhan N.F."/>
            <person name="Baker D."/>
            <person name="Gharbi K."/>
            <person name="Hall N."/>
            <person name="Watson M."/>
            <person name="Adriaenssens E.M."/>
            <person name="Foster-Nyarko E."/>
            <person name="Jarju S."/>
            <person name="Secka A."/>
            <person name="Antonio M."/>
            <person name="Oren A."/>
            <person name="Chaudhuri R.R."/>
            <person name="La Ragione R."/>
            <person name="Hildebrand F."/>
            <person name="Pallen M.J."/>
        </authorList>
    </citation>
    <scope>NUCLEOTIDE SEQUENCE</scope>
    <source>
        <strain evidence="4">4100</strain>
    </source>
</reference>
<dbReference type="PROSITE" id="PS50293">
    <property type="entry name" value="TPR_REGION"/>
    <property type="match status" value="1"/>
</dbReference>
<dbReference type="SUPFAM" id="SSF48452">
    <property type="entry name" value="TPR-like"/>
    <property type="match status" value="2"/>
</dbReference>
<dbReference type="AlphaFoldDB" id="A0A921E8I8"/>
<reference evidence="4" key="2">
    <citation type="submission" date="2021-09" db="EMBL/GenBank/DDBJ databases">
        <authorList>
            <person name="Gilroy R."/>
        </authorList>
    </citation>
    <scope>NUCLEOTIDE SEQUENCE</scope>
    <source>
        <strain evidence="4">4100</strain>
    </source>
</reference>
<dbReference type="EMBL" id="DYXT01000028">
    <property type="protein sequence ID" value="HJE39159.1"/>
    <property type="molecule type" value="Genomic_DNA"/>
</dbReference>
<dbReference type="PANTHER" id="PTHR12558:SF13">
    <property type="entry name" value="CELL DIVISION CYCLE PROTEIN 27 HOMOLOG"/>
    <property type="match status" value="1"/>
</dbReference>
<accession>A0A921E8I8</accession>
<feature type="repeat" description="TPR" evidence="3">
    <location>
        <begin position="465"/>
        <end position="498"/>
    </location>
</feature>
<evidence type="ECO:0000256" key="1">
    <source>
        <dbReference type="ARBA" id="ARBA00022737"/>
    </source>
</evidence>
<evidence type="ECO:0000313" key="4">
    <source>
        <dbReference type="EMBL" id="HJE39159.1"/>
    </source>
</evidence>
<dbReference type="PROSITE" id="PS50005">
    <property type="entry name" value="TPR"/>
    <property type="match status" value="2"/>
</dbReference>
<keyword evidence="1" id="KW-0677">Repeat</keyword>
<evidence type="ECO:0000256" key="3">
    <source>
        <dbReference type="PROSITE-ProRule" id="PRU00339"/>
    </source>
</evidence>
<dbReference type="Proteomes" id="UP000711407">
    <property type="component" value="Unassembled WGS sequence"/>
</dbReference>
<organism evidence="4 5">
    <name type="scientific">Candidatus Amulumruptor caecigallinarius</name>
    <dbReference type="NCBI Taxonomy" id="2109911"/>
    <lineage>
        <taxon>Bacteria</taxon>
        <taxon>Pseudomonadati</taxon>
        <taxon>Bacteroidota</taxon>
        <taxon>Bacteroidia</taxon>
        <taxon>Bacteroidales</taxon>
        <taxon>Muribaculaceae</taxon>
        <taxon>Candidatus Amulumruptor</taxon>
    </lineage>
</organism>
<dbReference type="PANTHER" id="PTHR12558">
    <property type="entry name" value="CELL DIVISION CYCLE 16,23,27"/>
    <property type="match status" value="1"/>
</dbReference>
<dbReference type="Pfam" id="PF13181">
    <property type="entry name" value="TPR_8"/>
    <property type="match status" value="1"/>
</dbReference>
<dbReference type="InterPro" id="IPR011990">
    <property type="entry name" value="TPR-like_helical_dom_sf"/>
</dbReference>
<name>A0A921E8I8_9BACT</name>